<dbReference type="AlphaFoldDB" id="A0A1I8FDR5"/>
<reference evidence="4" key="1">
    <citation type="submission" date="2016-11" db="UniProtKB">
        <authorList>
            <consortium name="WormBaseParasite"/>
        </authorList>
    </citation>
    <scope>IDENTIFICATION</scope>
</reference>
<keyword evidence="3" id="KW-1185">Reference proteome</keyword>
<keyword evidence="2" id="KW-0732">Signal</keyword>
<evidence type="ECO:0000256" key="2">
    <source>
        <dbReference type="SAM" id="SignalP"/>
    </source>
</evidence>
<accession>A0A1I8FDR5</accession>
<feature type="region of interest" description="Disordered" evidence="1">
    <location>
        <begin position="73"/>
        <end position="143"/>
    </location>
</feature>
<evidence type="ECO:0000256" key="1">
    <source>
        <dbReference type="SAM" id="MobiDB-lite"/>
    </source>
</evidence>
<sequence length="553" mass="59542">PGAARKLLVLLFIKAWPSNTTEKSEECLYGNRGRGRGRHLLAGLLDLSHLGPSSKRRFPVAPDVYEPFDSTATIDEKTEGPNYGGPAPTPDAGPRRRGADAAATAAKEDDDSQRQGQRQGQRRQRSKYWEKVDVSEKSRRRRSCDPLGVDLISALPSATGDRGSAASHAVWFEKPVARQQPKLPDTDEAPAAKAKAENGEGLIRVVRGFETGSRKDNGAVPKTADTIRTVQDGGASADLLSDSATASATVKAASSTTDDDRDWHGGVVGVEVRYGGGGAGVQVDGNLDDWELRLVAEAAEPGLNEAGDETDGSSFAGLGQCPQQWADLQERILCSSGLNSGDPRHRLLNGARSAGDFAPKPATRSSVWRLGCPSSRHVRCLHLPCRQSDGDHRAQEAAAESAENPTAPDLRAIAARLLRPRLSDWLVAAGTWRVLRTCQSALMTAFDSPRRRLPGCCSGIRRSGNVKNFTDGGARCGVWDDWRRASAGWPGHCPMERGCWPGEAWTGQSACRRCRTWRESSCCAGCRCSWPRQRDCRAVVAEEMAAQVAVMAA</sequence>
<feature type="signal peptide" evidence="2">
    <location>
        <begin position="1"/>
        <end position="20"/>
    </location>
</feature>
<feature type="compositionally biased region" description="Basic and acidic residues" evidence="1">
    <location>
        <begin position="127"/>
        <end position="137"/>
    </location>
</feature>
<organism evidence="3 4">
    <name type="scientific">Macrostomum lignano</name>
    <dbReference type="NCBI Taxonomy" id="282301"/>
    <lineage>
        <taxon>Eukaryota</taxon>
        <taxon>Metazoa</taxon>
        <taxon>Spiralia</taxon>
        <taxon>Lophotrochozoa</taxon>
        <taxon>Platyhelminthes</taxon>
        <taxon>Rhabditophora</taxon>
        <taxon>Macrostomorpha</taxon>
        <taxon>Macrostomida</taxon>
        <taxon>Macrostomidae</taxon>
        <taxon>Macrostomum</taxon>
    </lineage>
</organism>
<dbReference type="Proteomes" id="UP000095280">
    <property type="component" value="Unplaced"/>
</dbReference>
<evidence type="ECO:0000313" key="3">
    <source>
        <dbReference type="Proteomes" id="UP000095280"/>
    </source>
</evidence>
<name>A0A1I8FDR5_9PLAT</name>
<dbReference type="WBParaSite" id="maker-unitig_29223-snap-gene-0.2-mRNA-1">
    <property type="protein sequence ID" value="maker-unitig_29223-snap-gene-0.2-mRNA-1"/>
    <property type="gene ID" value="maker-unitig_29223-snap-gene-0.2"/>
</dbReference>
<feature type="chain" id="PRO_5009318676" evidence="2">
    <location>
        <begin position="21"/>
        <end position="553"/>
    </location>
</feature>
<evidence type="ECO:0000313" key="4">
    <source>
        <dbReference type="WBParaSite" id="maker-unitig_29223-snap-gene-0.2-mRNA-1"/>
    </source>
</evidence>
<proteinExistence type="predicted"/>
<protein>
    <submittedName>
        <fullName evidence="4">PDZ domain-containing protein</fullName>
    </submittedName>
</protein>